<gene>
    <name evidence="2" type="ORF">PT974_00187</name>
</gene>
<evidence type="ECO:0000256" key="1">
    <source>
        <dbReference type="SAM" id="MobiDB-lite"/>
    </source>
</evidence>
<feature type="compositionally biased region" description="Low complexity" evidence="1">
    <location>
        <begin position="215"/>
        <end position="225"/>
    </location>
</feature>
<organism evidence="2 3">
    <name type="scientific">Cladobotryum mycophilum</name>
    <dbReference type="NCBI Taxonomy" id="491253"/>
    <lineage>
        <taxon>Eukaryota</taxon>
        <taxon>Fungi</taxon>
        <taxon>Dikarya</taxon>
        <taxon>Ascomycota</taxon>
        <taxon>Pezizomycotina</taxon>
        <taxon>Sordariomycetes</taxon>
        <taxon>Hypocreomycetidae</taxon>
        <taxon>Hypocreales</taxon>
        <taxon>Hypocreaceae</taxon>
        <taxon>Cladobotryum</taxon>
    </lineage>
</organism>
<dbReference type="EMBL" id="JAVFKD010000001">
    <property type="protein sequence ID" value="KAK5997825.1"/>
    <property type="molecule type" value="Genomic_DNA"/>
</dbReference>
<comment type="caution">
    <text evidence="2">The sequence shown here is derived from an EMBL/GenBank/DDBJ whole genome shotgun (WGS) entry which is preliminary data.</text>
</comment>
<proteinExistence type="predicted"/>
<evidence type="ECO:0000313" key="3">
    <source>
        <dbReference type="Proteomes" id="UP001338125"/>
    </source>
</evidence>
<name>A0ABR0T077_9HYPO</name>
<protein>
    <submittedName>
        <fullName evidence="2">Uncharacterized protein</fullName>
    </submittedName>
</protein>
<accession>A0ABR0T077</accession>
<dbReference type="Proteomes" id="UP001338125">
    <property type="component" value="Unassembled WGS sequence"/>
</dbReference>
<evidence type="ECO:0000313" key="2">
    <source>
        <dbReference type="EMBL" id="KAK5997825.1"/>
    </source>
</evidence>
<feature type="region of interest" description="Disordered" evidence="1">
    <location>
        <begin position="210"/>
        <end position="237"/>
    </location>
</feature>
<keyword evidence="3" id="KW-1185">Reference proteome</keyword>
<reference evidence="2 3" key="1">
    <citation type="submission" date="2024-01" db="EMBL/GenBank/DDBJ databases">
        <title>Complete genome of Cladobotryum mycophilum ATHUM6906.</title>
        <authorList>
            <person name="Christinaki A.C."/>
            <person name="Myridakis A.I."/>
            <person name="Kouvelis V.N."/>
        </authorList>
    </citation>
    <scope>NUCLEOTIDE SEQUENCE [LARGE SCALE GENOMIC DNA]</scope>
    <source>
        <strain evidence="2 3">ATHUM6906</strain>
    </source>
</reference>
<sequence length="266" mass="29204">MSSYVSEFIINPVLRQARRFSEISRTTFGGDEETPPAQANAMDTDNIDNALQENDAQPEPMRLRTFSSSTHETIVEEPQTPVTTQPVTLDHLGFPIVPRGKHGGPIPEDDGMRMLRTRIQEINARDIPSTEKARLLHDVILEGYRSSLSVSRVKNVSGDLPAGQTWEHSEPTGPLDSLRFWQNQLIGESVIKDTFTLSASDIAPTFVPIRHPKTETTTPTSSSSTLPQGRAPWDASTMNGTSSCSVLPARNGILAAFAMTPRKTIP</sequence>